<organism evidence="1 2">
    <name type="scientific">Cichorium intybus</name>
    <name type="common">Chicory</name>
    <dbReference type="NCBI Taxonomy" id="13427"/>
    <lineage>
        <taxon>Eukaryota</taxon>
        <taxon>Viridiplantae</taxon>
        <taxon>Streptophyta</taxon>
        <taxon>Embryophyta</taxon>
        <taxon>Tracheophyta</taxon>
        <taxon>Spermatophyta</taxon>
        <taxon>Magnoliopsida</taxon>
        <taxon>eudicotyledons</taxon>
        <taxon>Gunneridae</taxon>
        <taxon>Pentapetalae</taxon>
        <taxon>asterids</taxon>
        <taxon>campanulids</taxon>
        <taxon>Asterales</taxon>
        <taxon>Asteraceae</taxon>
        <taxon>Cichorioideae</taxon>
        <taxon>Cichorieae</taxon>
        <taxon>Cichoriinae</taxon>
        <taxon>Cichorium</taxon>
    </lineage>
</organism>
<proteinExistence type="predicted"/>
<comment type="caution">
    <text evidence="1">The sequence shown here is derived from an EMBL/GenBank/DDBJ whole genome shotgun (WGS) entry which is preliminary data.</text>
</comment>
<dbReference type="Proteomes" id="UP001055811">
    <property type="component" value="Linkage Group LG04"/>
</dbReference>
<accession>A0ACB9DS05</accession>
<sequence>MVQMGGFDPWIYERKIIHKIYFWLFGIYHDEHVTAVVAIFSNNYPNMVARPPPSRWTRPIFFSAPSMEALTLL</sequence>
<evidence type="ECO:0000313" key="2">
    <source>
        <dbReference type="Proteomes" id="UP001055811"/>
    </source>
</evidence>
<reference evidence="2" key="1">
    <citation type="journal article" date="2022" name="Mol. Ecol. Resour.">
        <title>The genomes of chicory, endive, great burdock and yacon provide insights into Asteraceae palaeo-polyploidization history and plant inulin production.</title>
        <authorList>
            <person name="Fan W."/>
            <person name="Wang S."/>
            <person name="Wang H."/>
            <person name="Wang A."/>
            <person name="Jiang F."/>
            <person name="Liu H."/>
            <person name="Zhao H."/>
            <person name="Xu D."/>
            <person name="Zhang Y."/>
        </authorList>
    </citation>
    <scope>NUCLEOTIDE SEQUENCE [LARGE SCALE GENOMIC DNA]</scope>
    <source>
        <strain evidence="2">cv. Punajuju</strain>
    </source>
</reference>
<keyword evidence="2" id="KW-1185">Reference proteome</keyword>
<name>A0ACB9DS05_CICIN</name>
<reference evidence="1 2" key="2">
    <citation type="journal article" date="2022" name="Mol. Ecol. Resour.">
        <title>The genomes of chicory, endive, great burdock and yacon provide insights into Asteraceae paleo-polyploidization history and plant inulin production.</title>
        <authorList>
            <person name="Fan W."/>
            <person name="Wang S."/>
            <person name="Wang H."/>
            <person name="Wang A."/>
            <person name="Jiang F."/>
            <person name="Liu H."/>
            <person name="Zhao H."/>
            <person name="Xu D."/>
            <person name="Zhang Y."/>
        </authorList>
    </citation>
    <scope>NUCLEOTIDE SEQUENCE [LARGE SCALE GENOMIC DNA]</scope>
    <source>
        <strain evidence="2">cv. Punajuju</strain>
        <tissue evidence="1">Leaves</tissue>
    </source>
</reference>
<protein>
    <submittedName>
        <fullName evidence="1">Uncharacterized protein</fullName>
    </submittedName>
</protein>
<evidence type="ECO:0000313" key="1">
    <source>
        <dbReference type="EMBL" id="KAI3749342.1"/>
    </source>
</evidence>
<dbReference type="EMBL" id="CM042012">
    <property type="protein sequence ID" value="KAI3749342.1"/>
    <property type="molecule type" value="Genomic_DNA"/>
</dbReference>
<gene>
    <name evidence="1" type="ORF">L2E82_19951</name>
</gene>